<dbReference type="EMBL" id="FSRA01000001">
    <property type="protein sequence ID" value="SIN89026.1"/>
    <property type="molecule type" value="Genomic_DNA"/>
</dbReference>
<evidence type="ECO:0000313" key="2">
    <source>
        <dbReference type="EMBL" id="SIN89026.1"/>
    </source>
</evidence>
<feature type="chain" id="PRO_5013337421" description="DUF4468 domain-containing protein" evidence="1">
    <location>
        <begin position="20"/>
        <end position="157"/>
    </location>
</feature>
<organism evidence="2 3">
    <name type="scientific">Chitinophaga niabensis</name>
    <dbReference type="NCBI Taxonomy" id="536979"/>
    <lineage>
        <taxon>Bacteria</taxon>
        <taxon>Pseudomonadati</taxon>
        <taxon>Bacteroidota</taxon>
        <taxon>Chitinophagia</taxon>
        <taxon>Chitinophagales</taxon>
        <taxon>Chitinophagaceae</taxon>
        <taxon>Chitinophaga</taxon>
    </lineage>
</organism>
<evidence type="ECO:0000256" key="1">
    <source>
        <dbReference type="SAM" id="SignalP"/>
    </source>
</evidence>
<dbReference type="AlphaFoldDB" id="A0A1N6F1C1"/>
<dbReference type="STRING" id="536979.SAMN04488055_1953"/>
<keyword evidence="1" id="KW-0732">Signal</keyword>
<dbReference type="OrthoDB" id="9792021at2"/>
<evidence type="ECO:0008006" key="4">
    <source>
        <dbReference type="Google" id="ProtNLM"/>
    </source>
</evidence>
<dbReference type="Proteomes" id="UP000185003">
    <property type="component" value="Unassembled WGS sequence"/>
</dbReference>
<proteinExistence type="predicted"/>
<dbReference type="RefSeq" id="WP_143197398.1">
    <property type="nucleotide sequence ID" value="NZ_FSRA01000001.1"/>
</dbReference>
<keyword evidence="3" id="KW-1185">Reference proteome</keyword>
<sequence length="157" mass="17649">MKKIILLICCSFAMQPLFSQSTTCYQKPLFAPMPQHSLKDCWTEFKGAMSLKYKTGEGKVIDTIVRGPFHAARYRFDGQAAKHPKEEYVMKYYAALIKKEGGTVHLRDASRVDAIINKNGMDHWINVAYTMGGELRLSTISVSNAVIDEVQSALPDQ</sequence>
<accession>A0A1N6F1C1</accession>
<name>A0A1N6F1C1_9BACT</name>
<gene>
    <name evidence="2" type="ORF">SAMN04488055_1953</name>
</gene>
<protein>
    <recommendedName>
        <fullName evidence="4">DUF4468 domain-containing protein</fullName>
    </recommendedName>
</protein>
<evidence type="ECO:0000313" key="3">
    <source>
        <dbReference type="Proteomes" id="UP000185003"/>
    </source>
</evidence>
<feature type="signal peptide" evidence="1">
    <location>
        <begin position="1"/>
        <end position="19"/>
    </location>
</feature>
<reference evidence="3" key="1">
    <citation type="submission" date="2016-11" db="EMBL/GenBank/DDBJ databases">
        <authorList>
            <person name="Varghese N."/>
            <person name="Submissions S."/>
        </authorList>
    </citation>
    <scope>NUCLEOTIDE SEQUENCE [LARGE SCALE GENOMIC DNA]</scope>
    <source>
        <strain evidence="3">DSM 24787</strain>
    </source>
</reference>